<dbReference type="PROSITE" id="PS51186">
    <property type="entry name" value="GNAT"/>
    <property type="match status" value="1"/>
</dbReference>
<dbReference type="InterPro" id="IPR051531">
    <property type="entry name" value="N-acetyltransferase"/>
</dbReference>
<dbReference type="Gene3D" id="3.40.630.30">
    <property type="match status" value="1"/>
</dbReference>
<evidence type="ECO:0000259" key="4">
    <source>
        <dbReference type="PROSITE" id="PS51186"/>
    </source>
</evidence>
<gene>
    <name evidence="5" type="ORF">GGI52_001236</name>
</gene>
<dbReference type="Pfam" id="PF13302">
    <property type="entry name" value="Acetyltransf_3"/>
    <property type="match status" value="1"/>
</dbReference>
<evidence type="ECO:0000313" key="6">
    <source>
        <dbReference type="Proteomes" id="UP000553035"/>
    </source>
</evidence>
<organism evidence="5 6">
    <name type="scientific">Pseudomonas moraviensis</name>
    <dbReference type="NCBI Taxonomy" id="321662"/>
    <lineage>
        <taxon>Bacteria</taxon>
        <taxon>Pseudomonadati</taxon>
        <taxon>Pseudomonadota</taxon>
        <taxon>Gammaproteobacteria</taxon>
        <taxon>Pseudomonadales</taxon>
        <taxon>Pseudomonadaceae</taxon>
        <taxon>Pseudomonas</taxon>
    </lineage>
</organism>
<proteinExistence type="inferred from homology"/>
<dbReference type="Proteomes" id="UP000553035">
    <property type="component" value="Unassembled WGS sequence"/>
</dbReference>
<reference evidence="5 6" key="1">
    <citation type="submission" date="2020-07" db="EMBL/GenBank/DDBJ databases">
        <title>Exploring microbial biodiversity for novel pathways involved in the catabolism of aromatic compounds derived from lignin.</title>
        <authorList>
            <person name="Elkins J."/>
        </authorList>
    </citation>
    <scope>NUCLEOTIDE SEQUENCE [LARGE SCALE GENOMIC DNA]</scope>
    <source>
        <strain evidence="5 6">VanB</strain>
    </source>
</reference>
<accession>A0A7Z0AT12</accession>
<evidence type="ECO:0000256" key="3">
    <source>
        <dbReference type="ARBA" id="ARBA00038502"/>
    </source>
</evidence>
<dbReference type="InterPro" id="IPR000182">
    <property type="entry name" value="GNAT_dom"/>
</dbReference>
<dbReference type="PANTHER" id="PTHR43792">
    <property type="entry name" value="GNAT FAMILY, PUTATIVE (AFU_ORTHOLOGUE AFUA_3G00765)-RELATED-RELATED"/>
    <property type="match status" value="1"/>
</dbReference>
<dbReference type="PANTHER" id="PTHR43792:SF8">
    <property type="entry name" value="[RIBOSOMAL PROTEIN US5]-ALANINE N-ACETYLTRANSFERASE"/>
    <property type="match status" value="1"/>
</dbReference>
<dbReference type="EMBL" id="JACCAT010000001">
    <property type="protein sequence ID" value="NYH08193.1"/>
    <property type="molecule type" value="Genomic_DNA"/>
</dbReference>
<dbReference type="RefSeq" id="WP_179692714.1">
    <property type="nucleotide sequence ID" value="NZ_JACCAT010000001.1"/>
</dbReference>
<sequence>MEWAFKAGEQSLRLIPADPAFYSLFQQALNASYLDHSEFLPWPREYTSAEQALEFLLKARKEFNSETGERRWLIVTEDGQALIGCIGLKPRTRKRYVVGYWANTEQSGKGYMRAALTHLLNNLPEFTFYLTASSANARSRRLAEAVGFVLIRIHLGARQSERHGEQDTCVYRLPGKPQIKKSPQERGRTVVS</sequence>
<keyword evidence="2" id="KW-0012">Acyltransferase</keyword>
<dbReference type="SUPFAM" id="SSF55729">
    <property type="entry name" value="Acyl-CoA N-acyltransferases (Nat)"/>
    <property type="match status" value="1"/>
</dbReference>
<dbReference type="GO" id="GO:0016747">
    <property type="term" value="F:acyltransferase activity, transferring groups other than amino-acyl groups"/>
    <property type="evidence" value="ECO:0007669"/>
    <property type="project" value="InterPro"/>
</dbReference>
<evidence type="ECO:0000313" key="5">
    <source>
        <dbReference type="EMBL" id="NYH08193.1"/>
    </source>
</evidence>
<dbReference type="AlphaFoldDB" id="A0A7Z0AT12"/>
<feature type="domain" description="N-acetyltransferase" evidence="4">
    <location>
        <begin position="19"/>
        <end position="176"/>
    </location>
</feature>
<evidence type="ECO:0000256" key="1">
    <source>
        <dbReference type="ARBA" id="ARBA00022679"/>
    </source>
</evidence>
<protein>
    <submittedName>
        <fullName evidence="5">RimJ/RimL family protein N-acetyltransferase</fullName>
    </submittedName>
</protein>
<dbReference type="InterPro" id="IPR016181">
    <property type="entry name" value="Acyl_CoA_acyltransferase"/>
</dbReference>
<comment type="caution">
    <text evidence="5">The sequence shown here is derived from an EMBL/GenBank/DDBJ whole genome shotgun (WGS) entry which is preliminary data.</text>
</comment>
<keyword evidence="1 5" id="KW-0808">Transferase</keyword>
<evidence type="ECO:0000256" key="2">
    <source>
        <dbReference type="ARBA" id="ARBA00023315"/>
    </source>
</evidence>
<comment type="similarity">
    <text evidence="3">Belongs to the acetyltransferase family. RimJ subfamily.</text>
</comment>
<name>A0A7Z0AT12_9PSED</name>